<dbReference type="InterPro" id="IPR012675">
    <property type="entry name" value="Beta-grasp_dom_sf"/>
</dbReference>
<dbReference type="Gene3D" id="3.10.20.30">
    <property type="match status" value="1"/>
</dbReference>
<name>A0A7R9VKD2_9STRA</name>
<organism evidence="5">
    <name type="scientific">Pseudictyota dubia</name>
    <dbReference type="NCBI Taxonomy" id="2749911"/>
    <lineage>
        <taxon>Eukaryota</taxon>
        <taxon>Sar</taxon>
        <taxon>Stramenopiles</taxon>
        <taxon>Ochrophyta</taxon>
        <taxon>Bacillariophyta</taxon>
        <taxon>Mediophyceae</taxon>
        <taxon>Biddulphiophycidae</taxon>
        <taxon>Eupodiscales</taxon>
        <taxon>Odontellaceae</taxon>
        <taxon>Pseudictyota</taxon>
    </lineage>
</organism>
<accession>A0A7R9VKD2</accession>
<proteinExistence type="predicted"/>
<feature type="chain" id="PRO_5031178679" description="2Fe-2S ferredoxin-type domain-containing protein" evidence="3">
    <location>
        <begin position="23"/>
        <end position="137"/>
    </location>
</feature>
<dbReference type="InterPro" id="IPR006058">
    <property type="entry name" value="2Fe2S_fd_BS"/>
</dbReference>
<dbReference type="Pfam" id="PF00111">
    <property type="entry name" value="Fer2"/>
    <property type="match status" value="1"/>
</dbReference>
<dbReference type="CDD" id="cd00207">
    <property type="entry name" value="fer2"/>
    <property type="match status" value="1"/>
</dbReference>
<protein>
    <recommendedName>
        <fullName evidence="4">2Fe-2S ferredoxin-type domain-containing protein</fullName>
    </recommendedName>
</protein>
<reference evidence="5" key="1">
    <citation type="submission" date="2021-01" db="EMBL/GenBank/DDBJ databases">
        <authorList>
            <person name="Corre E."/>
            <person name="Pelletier E."/>
            <person name="Niang G."/>
            <person name="Scheremetjew M."/>
            <person name="Finn R."/>
            <person name="Kale V."/>
            <person name="Holt S."/>
            <person name="Cochrane G."/>
            <person name="Meng A."/>
            <person name="Brown T."/>
            <person name="Cohen L."/>
        </authorList>
    </citation>
    <scope>NUCLEOTIDE SEQUENCE</scope>
    <source>
        <strain evidence="5">CCMP147</strain>
    </source>
</reference>
<dbReference type="InterPro" id="IPR036010">
    <property type="entry name" value="2Fe-2S_ferredoxin-like_sf"/>
</dbReference>
<keyword evidence="1" id="KW-0001">2Fe-2S</keyword>
<dbReference type="EMBL" id="HBED01007589">
    <property type="protein sequence ID" value="CAD8298011.1"/>
    <property type="molecule type" value="Transcribed_RNA"/>
</dbReference>
<keyword evidence="1" id="KW-0408">Iron</keyword>
<keyword evidence="2" id="KW-0411">Iron-sulfur</keyword>
<dbReference type="GO" id="GO:0051537">
    <property type="term" value="F:2 iron, 2 sulfur cluster binding"/>
    <property type="evidence" value="ECO:0007669"/>
    <property type="project" value="UniProtKB-KW"/>
</dbReference>
<dbReference type="PROSITE" id="PS00197">
    <property type="entry name" value="2FE2S_FER_1"/>
    <property type="match status" value="1"/>
</dbReference>
<evidence type="ECO:0000259" key="4">
    <source>
        <dbReference type="PROSITE" id="PS51085"/>
    </source>
</evidence>
<dbReference type="InterPro" id="IPR001041">
    <property type="entry name" value="2Fe-2S_ferredoxin-type"/>
</dbReference>
<dbReference type="PROSITE" id="PS51085">
    <property type="entry name" value="2FE2S_FER_2"/>
    <property type="match status" value="1"/>
</dbReference>
<keyword evidence="3" id="KW-0732">Signal</keyword>
<evidence type="ECO:0000313" key="5">
    <source>
        <dbReference type="EMBL" id="CAD8298011.1"/>
    </source>
</evidence>
<evidence type="ECO:0000256" key="3">
    <source>
        <dbReference type="SAM" id="SignalP"/>
    </source>
</evidence>
<evidence type="ECO:0000256" key="2">
    <source>
        <dbReference type="ARBA" id="ARBA00023014"/>
    </source>
</evidence>
<gene>
    <name evidence="5" type="ORF">TDUB1175_LOCUS3714</name>
</gene>
<feature type="signal peptide" evidence="3">
    <location>
        <begin position="1"/>
        <end position="22"/>
    </location>
</feature>
<dbReference type="AlphaFoldDB" id="A0A7R9VKD2"/>
<feature type="domain" description="2Fe-2S ferredoxin-type" evidence="4">
    <location>
        <begin position="71"/>
        <end position="137"/>
    </location>
</feature>
<evidence type="ECO:0000256" key="1">
    <source>
        <dbReference type="ARBA" id="ARBA00022714"/>
    </source>
</evidence>
<keyword evidence="1" id="KW-0479">Metal-binding</keyword>
<sequence>MYSSHIFALSVAVAFLLSTVNAFAGISSVPLISKQGTSLNIFGKAFSDAFANEDVGEKQNAGLTGGPRTNENVSVNGKAVSAVVGQKVSVVAAAARVKIPYNCRNGDCGTCTVKMNNRKVKACQATIPAGNCRIETI</sequence>
<dbReference type="SUPFAM" id="SSF54292">
    <property type="entry name" value="2Fe-2S ferredoxin-like"/>
    <property type="match status" value="1"/>
</dbReference>